<comment type="caution">
    <text evidence="7">The sequence shown here is derived from an EMBL/GenBank/DDBJ whole genome shotgun (WGS) entry which is preliminary data.</text>
</comment>
<feature type="transmembrane region" description="Helical" evidence="6">
    <location>
        <begin position="90"/>
        <end position="113"/>
    </location>
</feature>
<keyword evidence="5 6" id="KW-0472">Membrane</keyword>
<feature type="transmembrane region" description="Helical" evidence="6">
    <location>
        <begin position="374"/>
        <end position="396"/>
    </location>
</feature>
<feature type="transmembrane region" description="Helical" evidence="6">
    <location>
        <begin position="416"/>
        <end position="437"/>
    </location>
</feature>
<dbReference type="PANTHER" id="PTHR45649:SF14">
    <property type="entry name" value="GABA PERMEASE"/>
    <property type="match status" value="1"/>
</dbReference>
<keyword evidence="2" id="KW-0813">Transport</keyword>
<reference evidence="7 8" key="1">
    <citation type="submission" date="2023-08" db="EMBL/GenBank/DDBJ databases">
        <title>Black Yeasts Isolated from many extreme environments.</title>
        <authorList>
            <person name="Coleine C."/>
            <person name="Stajich J.E."/>
            <person name="Selbmann L."/>
        </authorList>
    </citation>
    <scope>NUCLEOTIDE SEQUENCE [LARGE SCALE GENOMIC DNA]</scope>
    <source>
        <strain evidence="7 8">CCFEE 5792</strain>
    </source>
</reference>
<name>A0AAV9N8J5_9EURO</name>
<evidence type="ECO:0000256" key="1">
    <source>
        <dbReference type="ARBA" id="ARBA00004141"/>
    </source>
</evidence>
<sequence>MQAPRKNFNTLSTLSLATSLMATWEALCSTMGAGLVSGGPVSLVYGFLVAVIGNLATAISLSEPASMFPGAGGQYQFVGELTGSKHKAFLSFYAGWITLLGWVSLTASAPYAAGNLIQGLISLNNPDYQPERYRTTLIFIAILTLSFCLNQWGSRVLPILENLIMFFHILFWFIMIIVIAVIPPDRNSAAFVFTKFENNSGWENNGVAWCLGMLTSAYILVGYDSATHISEEIQNPRVGVPRAMIGSILINGVMGFGILIGVLFGMGDIASALGSYTGFPIIQIFYHMTRGNVAATSAMTSTIIVSASLATVGLSLASSRTLWAIARDKGTPASGWLSQINTKSRVPSNALILVTVLLALLGLLNIASVAAFGAILSLTVVALNLSYLFPVLAMLYRRIKAPEMLNWGPWRVSNTAGMIANIISICWIVFVTVFLLLPATKPVTALNMNYASAVFGAVIIFATVDWFLRGRKHYLGPLKHE</sequence>
<feature type="transmembrane region" description="Helical" evidence="6">
    <location>
        <begin position="44"/>
        <end position="61"/>
    </location>
</feature>
<evidence type="ECO:0000313" key="7">
    <source>
        <dbReference type="EMBL" id="KAK5049896.1"/>
    </source>
</evidence>
<evidence type="ECO:0000256" key="5">
    <source>
        <dbReference type="ARBA" id="ARBA00023136"/>
    </source>
</evidence>
<dbReference type="Proteomes" id="UP001358417">
    <property type="component" value="Unassembled WGS sequence"/>
</dbReference>
<dbReference type="GO" id="GO:0016020">
    <property type="term" value="C:membrane"/>
    <property type="evidence" value="ECO:0007669"/>
    <property type="project" value="UniProtKB-SubCell"/>
</dbReference>
<dbReference type="GeneID" id="89972194"/>
<feature type="transmembrane region" description="Helical" evidence="6">
    <location>
        <begin position="350"/>
        <end position="368"/>
    </location>
</feature>
<feature type="transmembrane region" description="Helical" evidence="6">
    <location>
        <begin position="449"/>
        <end position="468"/>
    </location>
</feature>
<dbReference type="InterPro" id="IPR002293">
    <property type="entry name" value="AA/rel_permease1"/>
</dbReference>
<organism evidence="7 8">
    <name type="scientific">Exophiala bonariae</name>
    <dbReference type="NCBI Taxonomy" id="1690606"/>
    <lineage>
        <taxon>Eukaryota</taxon>
        <taxon>Fungi</taxon>
        <taxon>Dikarya</taxon>
        <taxon>Ascomycota</taxon>
        <taxon>Pezizomycotina</taxon>
        <taxon>Eurotiomycetes</taxon>
        <taxon>Chaetothyriomycetidae</taxon>
        <taxon>Chaetothyriales</taxon>
        <taxon>Herpotrichiellaceae</taxon>
        <taxon>Exophiala</taxon>
    </lineage>
</organism>
<feature type="transmembrane region" description="Helical" evidence="6">
    <location>
        <begin position="244"/>
        <end position="266"/>
    </location>
</feature>
<evidence type="ECO:0000256" key="3">
    <source>
        <dbReference type="ARBA" id="ARBA00022692"/>
    </source>
</evidence>
<proteinExistence type="predicted"/>
<feature type="transmembrane region" description="Helical" evidence="6">
    <location>
        <begin position="164"/>
        <end position="182"/>
    </location>
</feature>
<keyword evidence="3 6" id="KW-0812">Transmembrane</keyword>
<dbReference type="GO" id="GO:0022857">
    <property type="term" value="F:transmembrane transporter activity"/>
    <property type="evidence" value="ECO:0007669"/>
    <property type="project" value="InterPro"/>
</dbReference>
<feature type="transmembrane region" description="Helical" evidence="6">
    <location>
        <begin position="133"/>
        <end position="152"/>
    </location>
</feature>
<dbReference type="AlphaFoldDB" id="A0AAV9N8J5"/>
<evidence type="ECO:0000313" key="8">
    <source>
        <dbReference type="Proteomes" id="UP001358417"/>
    </source>
</evidence>
<dbReference type="Pfam" id="PF13520">
    <property type="entry name" value="AA_permease_2"/>
    <property type="match status" value="1"/>
</dbReference>
<accession>A0AAV9N8J5</accession>
<comment type="subcellular location">
    <subcellularLocation>
        <location evidence="1">Membrane</location>
        <topology evidence="1">Multi-pass membrane protein</topology>
    </subcellularLocation>
</comment>
<gene>
    <name evidence="7" type="ORF">LTR84_004015</name>
</gene>
<evidence type="ECO:0008006" key="9">
    <source>
        <dbReference type="Google" id="ProtNLM"/>
    </source>
</evidence>
<dbReference type="RefSeq" id="XP_064704706.1">
    <property type="nucleotide sequence ID" value="XM_064847594.1"/>
</dbReference>
<dbReference type="PANTHER" id="PTHR45649">
    <property type="entry name" value="AMINO-ACID PERMEASE BAT1"/>
    <property type="match status" value="1"/>
</dbReference>
<dbReference type="PIRSF" id="PIRSF006060">
    <property type="entry name" value="AA_transporter"/>
    <property type="match status" value="1"/>
</dbReference>
<evidence type="ECO:0000256" key="6">
    <source>
        <dbReference type="SAM" id="Phobius"/>
    </source>
</evidence>
<dbReference type="EMBL" id="JAVRRD010000018">
    <property type="protein sequence ID" value="KAK5049896.1"/>
    <property type="molecule type" value="Genomic_DNA"/>
</dbReference>
<evidence type="ECO:0000256" key="4">
    <source>
        <dbReference type="ARBA" id="ARBA00022989"/>
    </source>
</evidence>
<keyword evidence="8" id="KW-1185">Reference proteome</keyword>
<protein>
    <recommendedName>
        <fullName evidence="9">Amino acid permease/ SLC12A domain-containing protein</fullName>
    </recommendedName>
</protein>
<evidence type="ECO:0000256" key="2">
    <source>
        <dbReference type="ARBA" id="ARBA00022448"/>
    </source>
</evidence>
<dbReference type="Gene3D" id="1.20.1740.10">
    <property type="entry name" value="Amino acid/polyamine transporter I"/>
    <property type="match status" value="1"/>
</dbReference>
<keyword evidence="4 6" id="KW-1133">Transmembrane helix</keyword>
<feature type="transmembrane region" description="Helical" evidence="6">
    <location>
        <begin position="293"/>
        <end position="317"/>
    </location>
</feature>